<reference evidence="4" key="3">
    <citation type="submission" date="2016-08" db="EMBL/GenBank/DDBJ databases">
        <title>Sequencing, Assembly and Comparative Genomics of S. aureofaciens ATCC 10762.</title>
        <authorList>
            <person name="Gradnigo J.S."/>
            <person name="Johnson N."/>
            <person name="Somerville G.A."/>
        </authorList>
    </citation>
    <scope>NUCLEOTIDE SEQUENCE [LARGE SCALE GENOMIC DNA]</scope>
    <source>
        <strain evidence="4">ATCC 10762</strain>
    </source>
</reference>
<dbReference type="Proteomes" id="UP000610124">
    <property type="component" value="Unassembled WGS sequence"/>
</dbReference>
<proteinExistence type="predicted"/>
<dbReference type="OrthoDB" id="273314at2"/>
<feature type="domain" description="Ricin B lectin" evidence="2">
    <location>
        <begin position="34"/>
        <end position="188"/>
    </location>
</feature>
<reference evidence="3" key="1">
    <citation type="journal article" date="2014" name="Int. J. Syst. Evol. Microbiol.">
        <title>Complete genome sequence of Corynebacterium casei LMG S-19264T (=DSM 44701T), isolated from a smear-ripened cheese.</title>
        <authorList>
            <consortium name="US DOE Joint Genome Institute (JGI-PGF)"/>
            <person name="Walter F."/>
            <person name="Albersmeier A."/>
            <person name="Kalinowski J."/>
            <person name="Ruckert C."/>
        </authorList>
    </citation>
    <scope>NUCLEOTIDE SEQUENCE</scope>
    <source>
        <strain evidence="3">JCM 4434</strain>
    </source>
</reference>
<dbReference type="InterPro" id="IPR000772">
    <property type="entry name" value="Ricin_B_lectin"/>
</dbReference>
<dbReference type="PROSITE" id="PS50231">
    <property type="entry name" value="RICIN_B_LECTIN"/>
    <property type="match status" value="1"/>
</dbReference>
<accession>A0A8H9LV05</accession>
<dbReference type="KEGG" id="kau:B6264_26530"/>
<keyword evidence="1" id="KW-0732">Signal</keyword>
<evidence type="ECO:0000256" key="1">
    <source>
        <dbReference type="SAM" id="SignalP"/>
    </source>
</evidence>
<protein>
    <recommendedName>
        <fullName evidence="2">Ricin B lectin domain-containing protein</fullName>
    </recommendedName>
</protein>
<accession>A0A1E7N1V5</accession>
<evidence type="ECO:0000313" key="5">
    <source>
        <dbReference type="Proteomes" id="UP000037395"/>
    </source>
</evidence>
<evidence type="ECO:0000259" key="2">
    <source>
        <dbReference type="SMART" id="SM00458"/>
    </source>
</evidence>
<dbReference type="Gene3D" id="2.80.10.50">
    <property type="match status" value="2"/>
</dbReference>
<evidence type="ECO:0000313" key="3">
    <source>
        <dbReference type="EMBL" id="GGV07909.1"/>
    </source>
</evidence>
<dbReference type="Pfam" id="PF14200">
    <property type="entry name" value="RicinB_lectin_2"/>
    <property type="match status" value="1"/>
</dbReference>
<evidence type="ECO:0000313" key="4">
    <source>
        <dbReference type="EMBL" id="OEV34667.1"/>
    </source>
</evidence>
<reference evidence="4 5" key="2">
    <citation type="submission" date="2014-07" db="EMBL/GenBank/DDBJ databases">
        <authorList>
            <person name="Zhang J.E."/>
            <person name="Yang H."/>
            <person name="Guo J."/>
            <person name="Deng Z."/>
            <person name="Luo H."/>
            <person name="Luo M."/>
            <person name="Zhao B."/>
        </authorList>
    </citation>
    <scope>NUCLEOTIDE SEQUENCE [LARGE SCALE GENOMIC DNA]</scope>
    <source>
        <strain evidence="4">ATCC 10762</strain>
        <strain evidence="5">ATCC 10762 / DSM 40127 / CCM 3239 / JCM 4008 / LMG 5968 / NBRC 12843 / NCIMB 8234 / A-377</strain>
    </source>
</reference>
<feature type="chain" id="PRO_5038216616" description="Ricin B lectin domain-containing protein" evidence="1">
    <location>
        <begin position="24"/>
        <end position="188"/>
    </location>
</feature>
<keyword evidence="5" id="KW-1185">Reference proteome</keyword>
<reference evidence="3" key="5">
    <citation type="submission" date="2020-09" db="EMBL/GenBank/DDBJ databases">
        <authorList>
            <person name="Sun Q."/>
            <person name="Ohkuma M."/>
        </authorList>
    </citation>
    <scope>NUCLEOTIDE SEQUENCE</scope>
    <source>
        <strain evidence="3">JCM 4434</strain>
    </source>
</reference>
<dbReference type="SMART" id="SM00458">
    <property type="entry name" value="RICIN"/>
    <property type="match status" value="1"/>
</dbReference>
<dbReference type="GeneID" id="97490215"/>
<comment type="caution">
    <text evidence="4">The sequence shown here is derived from an EMBL/GenBank/DDBJ whole genome shotgun (WGS) entry which is preliminary data.</text>
</comment>
<dbReference type="EMBL" id="JPRF03000043">
    <property type="protein sequence ID" value="OEV34667.1"/>
    <property type="molecule type" value="Genomic_DNA"/>
</dbReference>
<gene>
    <name evidence="3" type="ORF">GCM10010502_73690</name>
    <name evidence="4" type="ORF">HS99_0009245</name>
</gene>
<dbReference type="RefSeq" id="WP_050366127.1">
    <property type="nucleotide sequence ID" value="NZ_BMUB01000048.1"/>
</dbReference>
<sequence>MKATRRVRAIGLCALAVSATMLAAGSTPAAASVAPLFRAKLMANHSGKCLDVPFASQADGQPVQQWHCYDAPDNQTWNFVAAYNSDLGAGFLADNYYTVRAQHSGKCLEVQGGSTADGASVVQQTCDTSYQTTQQQWKLVQRPDGYFSLVARHSGKCLTVPQGILGDGIYVVQQGCSNDLPYQEWKLV</sequence>
<dbReference type="CDD" id="cd00161">
    <property type="entry name" value="beta-trefoil_Ricin-like"/>
    <property type="match status" value="1"/>
</dbReference>
<dbReference type="Proteomes" id="UP000037395">
    <property type="component" value="Unassembled WGS sequence"/>
</dbReference>
<feature type="signal peptide" evidence="1">
    <location>
        <begin position="1"/>
        <end position="23"/>
    </location>
</feature>
<dbReference type="InterPro" id="IPR035992">
    <property type="entry name" value="Ricin_B-like_lectins"/>
</dbReference>
<dbReference type="EMBL" id="BMUB01000048">
    <property type="protein sequence ID" value="GGV07909.1"/>
    <property type="molecule type" value="Genomic_DNA"/>
</dbReference>
<organism evidence="4 5">
    <name type="scientific">Kitasatospora aureofaciens</name>
    <name type="common">Streptomyces aureofaciens</name>
    <dbReference type="NCBI Taxonomy" id="1894"/>
    <lineage>
        <taxon>Bacteria</taxon>
        <taxon>Bacillati</taxon>
        <taxon>Actinomycetota</taxon>
        <taxon>Actinomycetes</taxon>
        <taxon>Kitasatosporales</taxon>
        <taxon>Streptomycetaceae</taxon>
        <taxon>Kitasatospora</taxon>
    </lineage>
</organism>
<name>A0A1E7N1V5_KITAU</name>
<dbReference type="AlphaFoldDB" id="A0A1E7N1V5"/>
<reference evidence="5" key="4">
    <citation type="submission" date="2016-08" db="EMBL/GenBank/DDBJ databases">
        <title>Sequencing, assembly and comparative genomics of S. aureofaciens ATCC 10762.</title>
        <authorList>
            <person name="Gradnigo J.S."/>
            <person name="Johnson N."/>
            <person name="Somerville G.A."/>
        </authorList>
    </citation>
    <scope>NUCLEOTIDE SEQUENCE [LARGE SCALE GENOMIC DNA]</scope>
    <source>
        <strain evidence="5">ATCC 10762 / DSM 40127 / CCM 3239 / JCM 4008 / LMG 5968 / NBRC 12843 / NCIMB 8234 / A-377</strain>
    </source>
</reference>
<dbReference type="SUPFAM" id="SSF50370">
    <property type="entry name" value="Ricin B-like lectins"/>
    <property type="match status" value="1"/>
</dbReference>